<dbReference type="EMBL" id="CAUOFW020005647">
    <property type="protein sequence ID" value="CAK9171084.1"/>
    <property type="molecule type" value="Genomic_DNA"/>
</dbReference>
<feature type="chain" id="PRO_5044786563" description="Transmembrane protein" evidence="1">
    <location>
        <begin position="28"/>
        <end position="95"/>
    </location>
</feature>
<reference evidence="2 3" key="1">
    <citation type="submission" date="2024-02" db="EMBL/GenBank/DDBJ databases">
        <authorList>
            <person name="Vignale AGUSTIN F."/>
            <person name="Sosa J E."/>
            <person name="Modenutti C."/>
        </authorList>
    </citation>
    <scope>NUCLEOTIDE SEQUENCE [LARGE SCALE GENOMIC DNA]</scope>
</reference>
<gene>
    <name evidence="2" type="ORF">ILEXP_LOCUS40614</name>
</gene>
<feature type="signal peptide" evidence="1">
    <location>
        <begin position="1"/>
        <end position="27"/>
    </location>
</feature>
<protein>
    <recommendedName>
        <fullName evidence="4">Transmembrane protein</fullName>
    </recommendedName>
</protein>
<dbReference type="Proteomes" id="UP001642360">
    <property type="component" value="Unassembled WGS sequence"/>
</dbReference>
<dbReference type="AlphaFoldDB" id="A0ABC8TPG3"/>
<accession>A0ABC8TPG3</accession>
<keyword evidence="3" id="KW-1185">Reference proteome</keyword>
<sequence>MESSKMVVFVLVVSMVLVATFAPFAFAHCRNELPSSSNGVTVINSRVSLSKIMWEGGVSRNDGCSGSSCNILNDPCCPGCSCLPVALLVGVCVGG</sequence>
<evidence type="ECO:0000256" key="1">
    <source>
        <dbReference type="SAM" id="SignalP"/>
    </source>
</evidence>
<evidence type="ECO:0000313" key="2">
    <source>
        <dbReference type="EMBL" id="CAK9171084.1"/>
    </source>
</evidence>
<organism evidence="2 3">
    <name type="scientific">Ilex paraguariensis</name>
    <name type="common">yerba mate</name>
    <dbReference type="NCBI Taxonomy" id="185542"/>
    <lineage>
        <taxon>Eukaryota</taxon>
        <taxon>Viridiplantae</taxon>
        <taxon>Streptophyta</taxon>
        <taxon>Embryophyta</taxon>
        <taxon>Tracheophyta</taxon>
        <taxon>Spermatophyta</taxon>
        <taxon>Magnoliopsida</taxon>
        <taxon>eudicotyledons</taxon>
        <taxon>Gunneridae</taxon>
        <taxon>Pentapetalae</taxon>
        <taxon>asterids</taxon>
        <taxon>campanulids</taxon>
        <taxon>Aquifoliales</taxon>
        <taxon>Aquifoliaceae</taxon>
        <taxon>Ilex</taxon>
    </lineage>
</organism>
<keyword evidence="1" id="KW-0732">Signal</keyword>
<evidence type="ECO:0000313" key="3">
    <source>
        <dbReference type="Proteomes" id="UP001642360"/>
    </source>
</evidence>
<comment type="caution">
    <text evidence="2">The sequence shown here is derived from an EMBL/GenBank/DDBJ whole genome shotgun (WGS) entry which is preliminary data.</text>
</comment>
<name>A0ABC8TPG3_9AQUA</name>
<proteinExistence type="predicted"/>
<evidence type="ECO:0008006" key="4">
    <source>
        <dbReference type="Google" id="ProtNLM"/>
    </source>
</evidence>